<proteinExistence type="predicted"/>
<evidence type="ECO:0000313" key="2">
    <source>
        <dbReference type="EMBL" id="GAA3731142.1"/>
    </source>
</evidence>
<evidence type="ECO:0000256" key="1">
    <source>
        <dbReference type="SAM" id="MobiDB-lite"/>
    </source>
</evidence>
<reference evidence="3" key="1">
    <citation type="journal article" date="2019" name="Int. J. Syst. Evol. Microbiol.">
        <title>The Global Catalogue of Microorganisms (GCM) 10K type strain sequencing project: providing services to taxonomists for standard genome sequencing and annotation.</title>
        <authorList>
            <consortium name="The Broad Institute Genomics Platform"/>
            <consortium name="The Broad Institute Genome Sequencing Center for Infectious Disease"/>
            <person name="Wu L."/>
            <person name="Ma J."/>
        </authorList>
    </citation>
    <scope>NUCLEOTIDE SEQUENCE [LARGE SCALE GENOMIC DNA]</scope>
    <source>
        <strain evidence="3">JCM 30846</strain>
    </source>
</reference>
<evidence type="ECO:0000313" key="3">
    <source>
        <dbReference type="Proteomes" id="UP001499884"/>
    </source>
</evidence>
<dbReference type="Proteomes" id="UP001499884">
    <property type="component" value="Unassembled WGS sequence"/>
</dbReference>
<comment type="caution">
    <text evidence="2">The sequence shown here is derived from an EMBL/GenBank/DDBJ whole genome shotgun (WGS) entry which is preliminary data.</text>
</comment>
<name>A0ABP7F4Y6_9ACTN</name>
<dbReference type="EMBL" id="BAABEP010000018">
    <property type="protein sequence ID" value="GAA3731142.1"/>
    <property type="molecule type" value="Genomic_DNA"/>
</dbReference>
<feature type="region of interest" description="Disordered" evidence="1">
    <location>
        <begin position="28"/>
        <end position="52"/>
    </location>
</feature>
<organism evidence="2 3">
    <name type="scientific">Streptomyces tremellae</name>
    <dbReference type="NCBI Taxonomy" id="1124239"/>
    <lineage>
        <taxon>Bacteria</taxon>
        <taxon>Bacillati</taxon>
        <taxon>Actinomycetota</taxon>
        <taxon>Actinomycetes</taxon>
        <taxon>Kitasatosporales</taxon>
        <taxon>Streptomycetaceae</taxon>
        <taxon>Streptomyces</taxon>
    </lineage>
</organism>
<keyword evidence="3" id="KW-1185">Reference proteome</keyword>
<gene>
    <name evidence="2" type="ORF">GCM10023082_31010</name>
</gene>
<sequence length="96" mass="10728">MLLAHVNTLAGIPDALTERACVDVCHVRDSRTPPPGRRLAPGTDRSPHPRRHPFRYAPAALVDHVRTIGLTMCPMPAFVTVDHITFTVRTRILDRK</sequence>
<protein>
    <submittedName>
        <fullName evidence="2">Uncharacterized protein</fullName>
    </submittedName>
</protein>
<accession>A0ABP7F4Y6</accession>